<dbReference type="GO" id="GO:0008200">
    <property type="term" value="F:ion channel inhibitor activity"/>
    <property type="evidence" value="ECO:0007669"/>
    <property type="project" value="InterPro"/>
</dbReference>
<protein>
    <submittedName>
        <fullName evidence="4">Conotoxin Superfamily O2</fullName>
    </submittedName>
</protein>
<evidence type="ECO:0000256" key="1">
    <source>
        <dbReference type="ARBA" id="ARBA00004613"/>
    </source>
</evidence>
<name>A0A0K2S6G0_CONEP</name>
<proteinExistence type="evidence at transcript level"/>
<evidence type="ECO:0000256" key="3">
    <source>
        <dbReference type="SAM" id="SignalP"/>
    </source>
</evidence>
<dbReference type="Pfam" id="PF02950">
    <property type="entry name" value="Conotoxin"/>
    <property type="match status" value="1"/>
</dbReference>
<evidence type="ECO:0000256" key="2">
    <source>
        <dbReference type="ARBA" id="ARBA00022525"/>
    </source>
</evidence>
<dbReference type="EMBL" id="AK443257">
    <property type="protein sequence ID" value="BAS22691.1"/>
    <property type="molecule type" value="mRNA"/>
</dbReference>
<keyword evidence="2" id="KW-0964">Secreted</keyword>
<sequence>MQKLIILLLVAAVLMSTQALFQEKRPMKKIDFLSKGKADAEKQQKRSCSDDWQYCESPTDCCSWDCDVVCSG</sequence>
<feature type="signal peptide" evidence="3">
    <location>
        <begin position="1"/>
        <end position="19"/>
    </location>
</feature>
<evidence type="ECO:0000313" key="4">
    <source>
        <dbReference type="EMBL" id="BAS22691.1"/>
    </source>
</evidence>
<accession>A0A0K2S6G0</accession>
<dbReference type="GO" id="GO:0005576">
    <property type="term" value="C:extracellular region"/>
    <property type="evidence" value="ECO:0007669"/>
    <property type="project" value="UniProtKB-SubCell"/>
</dbReference>
<feature type="chain" id="PRO_5005483805" evidence="3">
    <location>
        <begin position="20"/>
        <end position="72"/>
    </location>
</feature>
<organism evidence="4">
    <name type="scientific">Conus episcopatus</name>
    <name type="common">Bishop's cone</name>
    <dbReference type="NCBI Taxonomy" id="88764"/>
    <lineage>
        <taxon>Eukaryota</taxon>
        <taxon>Metazoa</taxon>
        <taxon>Spiralia</taxon>
        <taxon>Lophotrochozoa</taxon>
        <taxon>Mollusca</taxon>
        <taxon>Gastropoda</taxon>
        <taxon>Caenogastropoda</taxon>
        <taxon>Neogastropoda</taxon>
        <taxon>Conoidea</taxon>
        <taxon>Conidae</taxon>
        <taxon>Conus</taxon>
        <taxon>Darioconus</taxon>
    </lineage>
</organism>
<dbReference type="AlphaFoldDB" id="A0A0K2S6G0"/>
<reference evidence="4" key="1">
    <citation type="journal article" date="2015" name="Proc. Natl. Acad. Sci. U.S.A.">
        <title>Optimized deep-targeted proteotranscriptomic profiling reveals unexplored Conus toxin diversity and novel cysteine frameworks.</title>
        <authorList>
            <person name="Lavergne V."/>
            <person name="Harliwong I."/>
            <person name="Jones A."/>
            <person name="Miller D."/>
            <person name="Taft R.J."/>
            <person name="Alewood P.F."/>
        </authorList>
    </citation>
    <scope>NUCLEOTIDE SEQUENCE</scope>
    <source>
        <tissue evidence="4">Venom Duct</tissue>
    </source>
</reference>
<comment type="subcellular location">
    <subcellularLocation>
        <location evidence="1">Secreted</location>
    </subcellularLocation>
</comment>
<keyword evidence="3" id="KW-0732">Signal</keyword>
<dbReference type="InterPro" id="IPR004214">
    <property type="entry name" value="Conotoxin"/>
</dbReference>